<dbReference type="Proteomes" id="UP000257559">
    <property type="component" value="Chromosome"/>
</dbReference>
<dbReference type="KEGG" id="medw:NCTC10132_01156"/>
<name>A0A3B0PPQ6_9BACT</name>
<dbReference type="AlphaFoldDB" id="A0A3B0PPQ6"/>
<keyword evidence="1" id="KW-0812">Transmembrane</keyword>
<accession>A0A3B0PPQ6</accession>
<dbReference type="Gene3D" id="1.10.1200.120">
    <property type="entry name" value="Large-conductance mechanosensitive channel, MscL, domain 1"/>
    <property type="match status" value="1"/>
</dbReference>
<protein>
    <submittedName>
        <fullName evidence="2">Large conductance mechanosensitive channel protein</fullName>
    </submittedName>
</protein>
<evidence type="ECO:0000313" key="2">
    <source>
        <dbReference type="EMBL" id="SYV97787.1"/>
    </source>
</evidence>
<feature type="transmembrane region" description="Helical" evidence="1">
    <location>
        <begin position="6"/>
        <end position="30"/>
    </location>
</feature>
<dbReference type="InterPro" id="IPR036019">
    <property type="entry name" value="MscL_channel"/>
</dbReference>
<proteinExistence type="predicted"/>
<keyword evidence="1" id="KW-1133">Transmembrane helix</keyword>
<evidence type="ECO:0000313" key="3">
    <source>
        <dbReference type="Proteomes" id="UP000257559"/>
    </source>
</evidence>
<organism evidence="2 3">
    <name type="scientific">Mycoplasmopsis edwardii</name>
    <dbReference type="NCBI Taxonomy" id="53558"/>
    <lineage>
        <taxon>Bacteria</taxon>
        <taxon>Bacillati</taxon>
        <taxon>Mycoplasmatota</taxon>
        <taxon>Mycoplasmoidales</taxon>
        <taxon>Metamycoplasmataceae</taxon>
        <taxon>Mycoplasmopsis</taxon>
    </lineage>
</organism>
<gene>
    <name evidence="2" type="primary">mscL_1</name>
    <name evidence="2" type="ORF">NCTC10132_01156</name>
</gene>
<dbReference type="EMBL" id="LS991951">
    <property type="protein sequence ID" value="SYV97787.1"/>
    <property type="molecule type" value="Genomic_DNA"/>
</dbReference>
<sequence length="72" mass="8002">MLVGKFIGTVINFVIVTSLLFVLLFSYFLIKNAIKARKEKNAPVVEAAPAKPSVEELILEQLKAINDKLSQK</sequence>
<keyword evidence="1" id="KW-0472">Membrane</keyword>
<reference evidence="3" key="1">
    <citation type="submission" date="2018-06" db="EMBL/GenBank/DDBJ databases">
        <authorList>
            <consortium name="Pathogen Informatics"/>
        </authorList>
    </citation>
    <scope>NUCLEOTIDE SEQUENCE [LARGE SCALE GENOMIC DNA]</scope>
    <source>
        <strain evidence="3">NCTC10132</strain>
    </source>
</reference>
<keyword evidence="3" id="KW-1185">Reference proteome</keyword>
<dbReference type="SUPFAM" id="SSF81330">
    <property type="entry name" value="Gated mechanosensitive channel"/>
    <property type="match status" value="1"/>
</dbReference>
<evidence type="ECO:0000256" key="1">
    <source>
        <dbReference type="SAM" id="Phobius"/>
    </source>
</evidence>